<dbReference type="EMBL" id="JACOFU010000003">
    <property type="protein sequence ID" value="MBC3831648.1"/>
    <property type="molecule type" value="Genomic_DNA"/>
</dbReference>
<gene>
    <name evidence="3" type="ORF">H8K33_09025</name>
</gene>
<proteinExistence type="predicted"/>
<evidence type="ECO:0000313" key="3">
    <source>
        <dbReference type="EMBL" id="MBC3831648.1"/>
    </source>
</evidence>
<dbReference type="InterPro" id="IPR010559">
    <property type="entry name" value="Sig_transdc_His_kin_internal"/>
</dbReference>
<keyword evidence="1" id="KW-0472">Membrane</keyword>
<feature type="transmembrane region" description="Helical" evidence="1">
    <location>
        <begin position="39"/>
        <end position="59"/>
    </location>
</feature>
<keyword evidence="1" id="KW-0812">Transmembrane</keyword>
<feature type="transmembrane region" description="Helical" evidence="1">
    <location>
        <begin position="176"/>
        <end position="196"/>
    </location>
</feature>
<keyword evidence="3" id="KW-0418">Kinase</keyword>
<dbReference type="Pfam" id="PF06580">
    <property type="entry name" value="His_kinase"/>
    <property type="match status" value="1"/>
</dbReference>
<feature type="transmembrane region" description="Helical" evidence="1">
    <location>
        <begin position="105"/>
        <end position="127"/>
    </location>
</feature>
<organism evidence="3 4">
    <name type="scientific">Undibacterium amnicola</name>
    <dbReference type="NCBI Taxonomy" id="1834038"/>
    <lineage>
        <taxon>Bacteria</taxon>
        <taxon>Pseudomonadati</taxon>
        <taxon>Pseudomonadota</taxon>
        <taxon>Betaproteobacteria</taxon>
        <taxon>Burkholderiales</taxon>
        <taxon>Oxalobacteraceae</taxon>
        <taxon>Undibacterium</taxon>
    </lineage>
</organism>
<dbReference type="InterPro" id="IPR036890">
    <property type="entry name" value="HATPase_C_sf"/>
</dbReference>
<sequence>MLRTFFAKRHHQIAVIVVLIAFVMCSLLISFYNSTALDIYSVSLAYIVFAYLLFALLLAMEITQRRKTQATQTATNIPLLKTALTLVIASCLLMTLENISQHRLLYNSAAVLAFAVLLFHVISYVAYKIPLDSELIDLMEHQQRQSYLLYAVFLVLLFLLSTIMDQSDPYGPHFQLRIVFWILFIHMMLSWIIQLWKLNQRLRNERTNTELMLLKSQINPHFFFNTLNNLYGLAREKSDQTPDVILRLSDMMRYTIYQGQRDSVSVQEEMAYLKNFIELQQLRFQKEVQVIWIVDVQKNVPLPPLLFINLLENAYKHGVEKLVDNAYVKIDLYADHTQLIFSVVNNFDPEETSSLTQGGGIGLANLRKRLALHYPDRHLLQITQTDQCYSAKLTLTLVDQ</sequence>
<dbReference type="GO" id="GO:0016301">
    <property type="term" value="F:kinase activity"/>
    <property type="evidence" value="ECO:0007669"/>
    <property type="project" value="UniProtKB-KW"/>
</dbReference>
<evidence type="ECO:0000256" key="1">
    <source>
        <dbReference type="SAM" id="Phobius"/>
    </source>
</evidence>
<dbReference type="InterPro" id="IPR050640">
    <property type="entry name" value="Bact_2-comp_sensor_kinase"/>
</dbReference>
<dbReference type="PANTHER" id="PTHR34220">
    <property type="entry name" value="SENSOR HISTIDINE KINASE YPDA"/>
    <property type="match status" value="1"/>
</dbReference>
<dbReference type="Proteomes" id="UP000643610">
    <property type="component" value="Unassembled WGS sequence"/>
</dbReference>
<accession>A0ABR6XQM9</accession>
<keyword evidence="3" id="KW-0808">Transferase</keyword>
<feature type="domain" description="Signal transduction histidine kinase internal region" evidence="2">
    <location>
        <begin position="210"/>
        <end position="287"/>
    </location>
</feature>
<evidence type="ECO:0000313" key="4">
    <source>
        <dbReference type="Proteomes" id="UP000643610"/>
    </source>
</evidence>
<reference evidence="3 4" key="1">
    <citation type="submission" date="2020-08" db="EMBL/GenBank/DDBJ databases">
        <title>Novel species isolated from subtropical streams in China.</title>
        <authorList>
            <person name="Lu H."/>
        </authorList>
    </citation>
    <scope>NUCLEOTIDE SEQUENCE [LARGE SCALE GENOMIC DNA]</scope>
    <source>
        <strain evidence="3 4">KCTC 52442</strain>
    </source>
</reference>
<feature type="transmembrane region" description="Helical" evidence="1">
    <location>
        <begin position="147"/>
        <end position="164"/>
    </location>
</feature>
<evidence type="ECO:0000259" key="2">
    <source>
        <dbReference type="Pfam" id="PF06580"/>
    </source>
</evidence>
<feature type="transmembrane region" description="Helical" evidence="1">
    <location>
        <begin position="79"/>
        <end position="99"/>
    </location>
</feature>
<comment type="caution">
    <text evidence="3">The sequence shown here is derived from an EMBL/GenBank/DDBJ whole genome shotgun (WGS) entry which is preliminary data.</text>
</comment>
<dbReference type="Gene3D" id="3.30.565.10">
    <property type="entry name" value="Histidine kinase-like ATPase, C-terminal domain"/>
    <property type="match status" value="1"/>
</dbReference>
<keyword evidence="1" id="KW-1133">Transmembrane helix</keyword>
<dbReference type="PANTHER" id="PTHR34220:SF7">
    <property type="entry name" value="SENSOR HISTIDINE KINASE YPDA"/>
    <property type="match status" value="1"/>
</dbReference>
<feature type="transmembrane region" description="Helical" evidence="1">
    <location>
        <begin position="12"/>
        <end position="33"/>
    </location>
</feature>
<dbReference type="RefSeq" id="WP_186890690.1">
    <property type="nucleotide sequence ID" value="NZ_JACOFU010000003.1"/>
</dbReference>
<dbReference type="SUPFAM" id="SSF55874">
    <property type="entry name" value="ATPase domain of HSP90 chaperone/DNA topoisomerase II/histidine kinase"/>
    <property type="match status" value="1"/>
</dbReference>
<keyword evidence="4" id="KW-1185">Reference proteome</keyword>
<name>A0ABR6XQM9_9BURK</name>
<protein>
    <submittedName>
        <fullName evidence="3">Histidine kinase</fullName>
    </submittedName>
</protein>